<dbReference type="EMBL" id="MN056359">
    <property type="protein sequence ID" value="QGW48590.1"/>
    <property type="molecule type" value="Genomic_DNA"/>
</dbReference>
<protein>
    <submittedName>
        <fullName evidence="2">Uncharacterized protein</fullName>
    </submittedName>
</protein>
<proteinExistence type="predicted"/>
<accession>A0A650GC61</accession>
<organism evidence="2">
    <name type="scientific">Raphanus sativus</name>
    <name type="common">Radish</name>
    <name type="synonym">Raphanus raphanistrum var. sativus</name>
    <dbReference type="NCBI Taxonomy" id="3726"/>
    <lineage>
        <taxon>Eukaryota</taxon>
        <taxon>Viridiplantae</taxon>
        <taxon>Streptophyta</taxon>
        <taxon>Embryophyta</taxon>
        <taxon>Tracheophyta</taxon>
        <taxon>Spermatophyta</taxon>
        <taxon>Magnoliopsida</taxon>
        <taxon>eudicotyledons</taxon>
        <taxon>Gunneridae</taxon>
        <taxon>Pentapetalae</taxon>
        <taxon>rosids</taxon>
        <taxon>malvids</taxon>
        <taxon>Brassicales</taxon>
        <taxon>Brassicaceae</taxon>
        <taxon>Brassiceae</taxon>
        <taxon>Raphanus</taxon>
    </lineage>
</organism>
<name>A0A650GC61_RAPSA</name>
<reference evidence="2" key="1">
    <citation type="submission" date="2019-06" db="EMBL/GenBank/DDBJ databases">
        <title>Complete mitochondrial genome sequencing of NWB CMS and Normal type.</title>
        <authorList>
            <person name="Zhang L."/>
            <person name="Wang Q."/>
            <person name="Wang Y."/>
        </authorList>
    </citation>
    <scope>NUCLEOTIDE SEQUENCE</scope>
    <source>
        <strain evidence="1">YB-A</strain>
        <strain evidence="2">YB-B</strain>
    </source>
</reference>
<gene>
    <name evidence="2" type="primary">orf84c</name>
</gene>
<dbReference type="AlphaFoldDB" id="A0A650GC61"/>
<keyword evidence="2" id="KW-0496">Mitochondrion</keyword>
<geneLocation type="mitochondrion" evidence="2"/>
<evidence type="ECO:0000313" key="1">
    <source>
        <dbReference type="EMBL" id="QGW48472.1"/>
    </source>
</evidence>
<evidence type="ECO:0000313" key="2">
    <source>
        <dbReference type="EMBL" id="QGW48590.1"/>
    </source>
</evidence>
<dbReference type="EMBL" id="MN056360">
    <property type="protein sequence ID" value="QGW48472.1"/>
    <property type="molecule type" value="Genomic_DNA"/>
</dbReference>
<sequence>MIQCSLQPASLALSVLSETRSIRSVDRLTFPIEMKGWQSLIDSFLEVKGNPQIPDRKLCRFETGLGFNQFKIFRRNARGLSFVC</sequence>